<name>A0A0F4PTC3_9GAMM</name>
<keyword evidence="1" id="KW-0812">Transmembrane</keyword>
<accession>A0A0F4PTC3</accession>
<dbReference type="GeneID" id="58229456"/>
<proteinExistence type="predicted"/>
<sequence>MVPSFIDYLKEKKQVPSKQAMYLYLVLLLASAKFIVQPLFEWRAELAQQVDSQSMQLRELNSVSQAQKDYQQASEQLKSTIEVVDKHVFKTTSIQSLQLQLQRKIEPILNELELEQKRANWQPIELKGDIKAVKLSLSVDGRSKGFMQFVERLESNTPRLLVSDFFVRSVGRNDKLSINIGIIAYYREQS</sequence>
<dbReference type="EMBL" id="JXXZ01000010">
    <property type="protein sequence ID" value="KJY98677.1"/>
    <property type="molecule type" value="Genomic_DNA"/>
</dbReference>
<dbReference type="InterPro" id="IPR014717">
    <property type="entry name" value="Transl_elong_EF1B/ribsomal_bS6"/>
</dbReference>
<evidence type="ECO:0000313" key="2">
    <source>
        <dbReference type="EMBL" id="KJY98677.1"/>
    </source>
</evidence>
<dbReference type="Pfam" id="PF10741">
    <property type="entry name" value="T2SSM_b"/>
    <property type="match status" value="1"/>
</dbReference>
<feature type="transmembrane region" description="Helical" evidence="1">
    <location>
        <begin position="21"/>
        <end position="40"/>
    </location>
</feature>
<dbReference type="Gene3D" id="3.30.70.60">
    <property type="match status" value="1"/>
</dbReference>
<reference evidence="2 3" key="1">
    <citation type="journal article" date="2015" name="BMC Genomics">
        <title>Genome mining reveals unlocked bioactive potential of marine Gram-negative bacteria.</title>
        <authorList>
            <person name="Machado H."/>
            <person name="Sonnenschein E.C."/>
            <person name="Melchiorsen J."/>
            <person name="Gram L."/>
        </authorList>
    </citation>
    <scope>NUCLEOTIDE SEQUENCE [LARGE SCALE GENOMIC DNA]</scope>
    <source>
        <strain evidence="2 3">S3137</strain>
    </source>
</reference>
<evidence type="ECO:0000256" key="1">
    <source>
        <dbReference type="SAM" id="Phobius"/>
    </source>
</evidence>
<keyword evidence="1" id="KW-1133">Transmembrane helix</keyword>
<dbReference type="InterPro" id="IPR034756">
    <property type="entry name" value="T2SSM_b"/>
</dbReference>
<comment type="caution">
    <text evidence="2">The sequence shown here is derived from an EMBL/GenBank/DDBJ whole genome shotgun (WGS) entry which is preliminary data.</text>
</comment>
<dbReference type="AlphaFoldDB" id="A0A0F4PTC3"/>
<dbReference type="PATRIC" id="fig|151081.8.peg.3312"/>
<dbReference type="RefSeq" id="WP_045980368.1">
    <property type="nucleotide sequence ID" value="NZ_JXXY01000018.1"/>
</dbReference>
<evidence type="ECO:0000313" key="3">
    <source>
        <dbReference type="Proteomes" id="UP000033664"/>
    </source>
</evidence>
<organism evidence="2 3">
    <name type="scientific">Pseudoalteromonas ruthenica</name>
    <dbReference type="NCBI Taxonomy" id="151081"/>
    <lineage>
        <taxon>Bacteria</taxon>
        <taxon>Pseudomonadati</taxon>
        <taxon>Pseudomonadota</taxon>
        <taxon>Gammaproteobacteria</taxon>
        <taxon>Alteromonadales</taxon>
        <taxon>Pseudoalteromonadaceae</taxon>
        <taxon>Pseudoalteromonas</taxon>
    </lineage>
</organism>
<gene>
    <name evidence="2" type="ORF">TW72_13220</name>
</gene>
<dbReference type="Proteomes" id="UP000033664">
    <property type="component" value="Unassembled WGS sequence"/>
</dbReference>
<keyword evidence="3" id="KW-1185">Reference proteome</keyword>
<keyword evidence="1" id="KW-0472">Membrane</keyword>
<protein>
    <submittedName>
        <fullName evidence="2">Uncharacterized protein</fullName>
    </submittedName>
</protein>